<dbReference type="InterPro" id="IPR006433">
    <property type="entry name" value="Prohead_protease"/>
</dbReference>
<organism evidence="5 6">
    <name type="scientific">Limoniibacter endophyticus</name>
    <dbReference type="NCBI Taxonomy" id="1565040"/>
    <lineage>
        <taxon>Bacteria</taxon>
        <taxon>Pseudomonadati</taxon>
        <taxon>Pseudomonadota</taxon>
        <taxon>Alphaproteobacteria</taxon>
        <taxon>Hyphomicrobiales</taxon>
        <taxon>Bartonellaceae</taxon>
        <taxon>Limoniibacter</taxon>
    </lineage>
</organism>
<dbReference type="EMBL" id="BMZO01000003">
    <property type="protein sequence ID" value="GHC66674.1"/>
    <property type="molecule type" value="Genomic_DNA"/>
</dbReference>
<proteinExistence type="predicted"/>
<evidence type="ECO:0000256" key="1">
    <source>
        <dbReference type="ARBA" id="ARBA00022612"/>
    </source>
</evidence>
<gene>
    <name evidence="5" type="primary">gp35</name>
    <name evidence="5" type="ORF">GCM10010136_09950</name>
</gene>
<dbReference type="Proteomes" id="UP000641137">
    <property type="component" value="Unassembled WGS sequence"/>
</dbReference>
<name>A0A8J3DH65_9HYPH</name>
<reference evidence="5" key="2">
    <citation type="submission" date="2020-09" db="EMBL/GenBank/DDBJ databases">
        <authorList>
            <person name="Sun Q."/>
            <person name="Kim S."/>
        </authorList>
    </citation>
    <scope>NUCLEOTIDE SEQUENCE</scope>
    <source>
        <strain evidence="5">KCTC 42097</strain>
    </source>
</reference>
<evidence type="ECO:0000256" key="2">
    <source>
        <dbReference type="ARBA" id="ARBA00022670"/>
    </source>
</evidence>
<keyword evidence="1" id="KW-1188">Viral release from host cell</keyword>
<comment type="caution">
    <text evidence="5">The sequence shown here is derived from an EMBL/GenBank/DDBJ whole genome shotgun (WGS) entry which is preliminary data.</text>
</comment>
<sequence length="172" mass="18455">MSNTLAAVELDVKSVQEDGTFSGYAAVFGTKDQGGDIIRKGAFSASLAAVPAARVKMLWQHDRDEPIGVWTKFQEDDHGLKAEGRLILETARGREAHALMKAGALDGLSIGYRTVRSSQDSAKSARILEEVALKEVSLVTFPMHADATVSNVKSNDETIAAIRAATQAIKEI</sequence>
<keyword evidence="2" id="KW-0645">Protease</keyword>
<evidence type="ECO:0000313" key="5">
    <source>
        <dbReference type="EMBL" id="GHC66674.1"/>
    </source>
</evidence>
<dbReference type="RefSeq" id="WP_189488528.1">
    <property type="nucleotide sequence ID" value="NZ_BMZO01000003.1"/>
</dbReference>
<feature type="domain" description="Prohead serine protease" evidence="4">
    <location>
        <begin position="9"/>
        <end position="155"/>
    </location>
</feature>
<reference evidence="5" key="1">
    <citation type="journal article" date="2014" name="Int. J. Syst. Evol. Microbiol.">
        <title>Complete genome sequence of Corynebacterium casei LMG S-19264T (=DSM 44701T), isolated from a smear-ripened cheese.</title>
        <authorList>
            <consortium name="US DOE Joint Genome Institute (JGI-PGF)"/>
            <person name="Walter F."/>
            <person name="Albersmeier A."/>
            <person name="Kalinowski J."/>
            <person name="Ruckert C."/>
        </authorList>
    </citation>
    <scope>NUCLEOTIDE SEQUENCE</scope>
    <source>
        <strain evidence="5">KCTC 42097</strain>
    </source>
</reference>
<dbReference type="AlphaFoldDB" id="A0A8J3DH65"/>
<keyword evidence="3" id="KW-0378">Hydrolase</keyword>
<protein>
    <submittedName>
        <fullName evidence="5">Primosomal replication protein N</fullName>
    </submittedName>
</protein>
<dbReference type="NCBIfam" id="TIGR01543">
    <property type="entry name" value="proheadase_HK97"/>
    <property type="match status" value="1"/>
</dbReference>
<dbReference type="GO" id="GO:0006508">
    <property type="term" value="P:proteolysis"/>
    <property type="evidence" value="ECO:0007669"/>
    <property type="project" value="UniProtKB-KW"/>
</dbReference>
<dbReference type="Pfam" id="PF04586">
    <property type="entry name" value="Peptidase_S78"/>
    <property type="match status" value="1"/>
</dbReference>
<evidence type="ECO:0000259" key="4">
    <source>
        <dbReference type="Pfam" id="PF04586"/>
    </source>
</evidence>
<dbReference type="InterPro" id="IPR054613">
    <property type="entry name" value="Peptidase_S78_dom"/>
</dbReference>
<accession>A0A8J3DH65</accession>
<evidence type="ECO:0000256" key="3">
    <source>
        <dbReference type="ARBA" id="ARBA00022801"/>
    </source>
</evidence>
<keyword evidence="6" id="KW-1185">Reference proteome</keyword>
<dbReference type="SUPFAM" id="SSF50789">
    <property type="entry name" value="Herpes virus serine proteinase, assemblin"/>
    <property type="match status" value="1"/>
</dbReference>
<evidence type="ECO:0000313" key="6">
    <source>
        <dbReference type="Proteomes" id="UP000641137"/>
    </source>
</evidence>
<dbReference type="GO" id="GO:0008233">
    <property type="term" value="F:peptidase activity"/>
    <property type="evidence" value="ECO:0007669"/>
    <property type="project" value="UniProtKB-KW"/>
</dbReference>